<keyword evidence="2" id="KW-1185">Reference proteome</keyword>
<dbReference type="GeneTree" id="ENSGT01000000218080"/>
<name>A0A8C7RVY3_ONCMY</name>
<reference evidence="1" key="3">
    <citation type="submission" date="2025-09" db="UniProtKB">
        <authorList>
            <consortium name="Ensembl"/>
        </authorList>
    </citation>
    <scope>IDENTIFICATION</scope>
</reference>
<evidence type="ECO:0000313" key="1">
    <source>
        <dbReference type="Ensembl" id="ENSOMYP00000057704.1"/>
    </source>
</evidence>
<dbReference type="Proteomes" id="UP000694395">
    <property type="component" value="Chromosome 31"/>
</dbReference>
<proteinExistence type="predicted"/>
<reference evidence="1" key="2">
    <citation type="submission" date="2025-08" db="UniProtKB">
        <authorList>
            <consortium name="Ensembl"/>
        </authorList>
    </citation>
    <scope>IDENTIFICATION</scope>
</reference>
<accession>A0A8C7RVY3</accession>
<sequence length="107" mass="12460">MVCRSVWKDLTGLQRALTSTPSHTFGMNWNTDCEPTSVPDLTNTLVVEWKQYFFVDIFPDQMMIEEQNLLYSKLLCELLNKHLSIAPNRYRTRMLAYTVPSESIQTP</sequence>
<reference evidence="1" key="1">
    <citation type="submission" date="2020-07" db="EMBL/GenBank/DDBJ databases">
        <title>A long reads based de novo assembly of the rainbow trout Arlee double haploid line genome.</title>
        <authorList>
            <person name="Gao G."/>
            <person name="Palti Y."/>
        </authorList>
    </citation>
    <scope>NUCLEOTIDE SEQUENCE [LARGE SCALE GENOMIC DNA]</scope>
</reference>
<organism evidence="1 2">
    <name type="scientific">Oncorhynchus mykiss</name>
    <name type="common">Rainbow trout</name>
    <name type="synonym">Salmo gairdneri</name>
    <dbReference type="NCBI Taxonomy" id="8022"/>
    <lineage>
        <taxon>Eukaryota</taxon>
        <taxon>Metazoa</taxon>
        <taxon>Chordata</taxon>
        <taxon>Craniata</taxon>
        <taxon>Vertebrata</taxon>
        <taxon>Euteleostomi</taxon>
        <taxon>Actinopterygii</taxon>
        <taxon>Neopterygii</taxon>
        <taxon>Teleostei</taxon>
        <taxon>Protacanthopterygii</taxon>
        <taxon>Salmoniformes</taxon>
        <taxon>Salmonidae</taxon>
        <taxon>Salmoninae</taxon>
        <taxon>Oncorhynchus</taxon>
    </lineage>
</organism>
<evidence type="ECO:0000313" key="2">
    <source>
        <dbReference type="Proteomes" id="UP000694395"/>
    </source>
</evidence>
<protein>
    <submittedName>
        <fullName evidence="1">Uncharacterized protein</fullName>
    </submittedName>
</protein>
<dbReference type="Ensembl" id="ENSOMYT00000062814.2">
    <property type="protein sequence ID" value="ENSOMYP00000057704.1"/>
    <property type="gene ID" value="ENSOMYG00000026628.2"/>
</dbReference>
<dbReference type="AlphaFoldDB" id="A0A8C7RVY3"/>